<reference evidence="2 3" key="1">
    <citation type="submission" date="2017-07" db="EMBL/GenBank/DDBJ databases">
        <authorList>
            <person name="Talla V."/>
            <person name="Backstrom N."/>
        </authorList>
    </citation>
    <scope>NUCLEOTIDE SEQUENCE [LARGE SCALE GENOMIC DNA]</scope>
</reference>
<evidence type="ECO:0000313" key="2">
    <source>
        <dbReference type="EMBL" id="VVC98755.1"/>
    </source>
</evidence>
<proteinExistence type="predicted"/>
<keyword evidence="3" id="KW-1185">Reference proteome</keyword>
<name>A0A5E4QPH3_9NEOP</name>
<keyword evidence="1" id="KW-0732">Signal</keyword>
<protein>
    <submittedName>
        <fullName evidence="2">Uncharacterized protein</fullName>
    </submittedName>
</protein>
<dbReference type="EMBL" id="FZQP02003778">
    <property type="protein sequence ID" value="VVC98755.1"/>
    <property type="molecule type" value="Genomic_DNA"/>
</dbReference>
<accession>A0A5E4QPH3</accession>
<sequence length="86" mass="9490">MHTSVTESLSQGDGVAMRLQLLALALLLSSAAAEPRQNSTPRPRHWQRGARTLADRSATHFVGYVTFLRLADLDQRQFLVSADALE</sequence>
<dbReference type="AlphaFoldDB" id="A0A5E4QPH3"/>
<feature type="signal peptide" evidence="1">
    <location>
        <begin position="1"/>
        <end position="33"/>
    </location>
</feature>
<organism evidence="2 3">
    <name type="scientific">Leptidea sinapis</name>
    <dbReference type="NCBI Taxonomy" id="189913"/>
    <lineage>
        <taxon>Eukaryota</taxon>
        <taxon>Metazoa</taxon>
        <taxon>Ecdysozoa</taxon>
        <taxon>Arthropoda</taxon>
        <taxon>Hexapoda</taxon>
        <taxon>Insecta</taxon>
        <taxon>Pterygota</taxon>
        <taxon>Neoptera</taxon>
        <taxon>Endopterygota</taxon>
        <taxon>Lepidoptera</taxon>
        <taxon>Glossata</taxon>
        <taxon>Ditrysia</taxon>
        <taxon>Papilionoidea</taxon>
        <taxon>Pieridae</taxon>
        <taxon>Dismorphiinae</taxon>
        <taxon>Leptidea</taxon>
    </lineage>
</organism>
<evidence type="ECO:0000313" key="3">
    <source>
        <dbReference type="Proteomes" id="UP000324832"/>
    </source>
</evidence>
<gene>
    <name evidence="2" type="ORF">LSINAPIS_LOCUS9779</name>
</gene>
<dbReference type="Proteomes" id="UP000324832">
    <property type="component" value="Unassembled WGS sequence"/>
</dbReference>
<evidence type="ECO:0000256" key="1">
    <source>
        <dbReference type="SAM" id="SignalP"/>
    </source>
</evidence>
<feature type="chain" id="PRO_5022826547" evidence="1">
    <location>
        <begin position="34"/>
        <end position="86"/>
    </location>
</feature>